<organism evidence="1 2">
    <name type="scientific">Edwardsiella tarda ATCC 23685</name>
    <dbReference type="NCBI Taxonomy" id="500638"/>
    <lineage>
        <taxon>Bacteria</taxon>
        <taxon>Pseudomonadati</taxon>
        <taxon>Pseudomonadota</taxon>
        <taxon>Gammaproteobacteria</taxon>
        <taxon>Enterobacterales</taxon>
        <taxon>Hafniaceae</taxon>
        <taxon>Edwardsiella</taxon>
    </lineage>
</organism>
<sequence length="39" mass="4142">MFSMIGGLNTSEQWGDTLALRGRAAVRDSTPRCSGQAEA</sequence>
<dbReference type="AlphaFoldDB" id="D4F4I2"/>
<gene>
    <name evidence="1" type="ORF">EDWATA_01653</name>
</gene>
<dbReference type="Proteomes" id="UP000003692">
    <property type="component" value="Unassembled WGS sequence"/>
</dbReference>
<dbReference type="EMBL" id="ADGK01000100">
    <property type="protein sequence ID" value="EFE23325.1"/>
    <property type="molecule type" value="Genomic_DNA"/>
</dbReference>
<proteinExistence type="predicted"/>
<evidence type="ECO:0000313" key="1">
    <source>
        <dbReference type="EMBL" id="EFE23325.1"/>
    </source>
</evidence>
<comment type="caution">
    <text evidence="1">The sequence shown here is derived from an EMBL/GenBank/DDBJ whole genome shotgun (WGS) entry which is preliminary data.</text>
</comment>
<name>D4F4I2_EDWTA</name>
<dbReference type="HOGENOM" id="CLU_3308779_0_0_6"/>
<protein>
    <submittedName>
        <fullName evidence="1">Uncharacterized protein</fullName>
    </submittedName>
</protein>
<accession>D4F4I2</accession>
<reference evidence="1 2" key="1">
    <citation type="submission" date="2010-02" db="EMBL/GenBank/DDBJ databases">
        <authorList>
            <person name="Weinstock G."/>
            <person name="Sodergren E."/>
            <person name="Clifton S."/>
            <person name="Fulton L."/>
            <person name="Fulton B."/>
            <person name="Courtney L."/>
            <person name="Fronick C."/>
            <person name="Harrison M."/>
            <person name="Strong C."/>
            <person name="Farmer C."/>
            <person name="Delahaunty K."/>
            <person name="Markovic C."/>
            <person name="Hall O."/>
            <person name="Minx P."/>
            <person name="Tomlinson C."/>
            <person name="Mitreva M."/>
            <person name="Nelson J."/>
            <person name="Hou S."/>
            <person name="Wollam A."/>
            <person name="Pepin K.H."/>
            <person name="Johnson M."/>
            <person name="Bhonagiri V."/>
            <person name="Zhang X."/>
            <person name="Suruliraj S."/>
            <person name="Warren W."/>
            <person name="Chinwalla A."/>
            <person name="Mardis E.R."/>
            <person name="Wilson R.K."/>
        </authorList>
    </citation>
    <scope>NUCLEOTIDE SEQUENCE [LARGE SCALE GENOMIC DNA]</scope>
    <source>
        <strain evidence="1 2">ATCC 23685</strain>
    </source>
</reference>
<evidence type="ECO:0000313" key="2">
    <source>
        <dbReference type="Proteomes" id="UP000003692"/>
    </source>
</evidence>